<gene>
    <name evidence="1" type="ORF">Q604_UNBC09691G0002</name>
</gene>
<evidence type="ECO:0000313" key="1">
    <source>
        <dbReference type="EMBL" id="ETJ36012.1"/>
    </source>
</evidence>
<organism evidence="1">
    <name type="scientific">human gut metagenome</name>
    <dbReference type="NCBI Taxonomy" id="408170"/>
    <lineage>
        <taxon>unclassified sequences</taxon>
        <taxon>metagenomes</taxon>
        <taxon>organismal metagenomes</taxon>
    </lineage>
</organism>
<accession>W1Y0G9</accession>
<name>W1Y0G9_9ZZZZ</name>
<sequence length="21" mass="2256">DECRSAGGGFIQDFIGENDII</sequence>
<proteinExistence type="predicted"/>
<reference evidence="1" key="1">
    <citation type="submission" date="2013-12" db="EMBL/GenBank/DDBJ databases">
        <title>A Varibaculum cambriense genome reconstructed from a premature infant gut community with otherwise low bacterial novelty that shifts toward anaerobic metabolism during the third week of life.</title>
        <authorList>
            <person name="Brown C.T."/>
            <person name="Sharon I."/>
            <person name="Thomas B.C."/>
            <person name="Castelle C.J."/>
            <person name="Morowitz M.J."/>
            <person name="Banfield J.F."/>
        </authorList>
    </citation>
    <scope>NUCLEOTIDE SEQUENCE</scope>
</reference>
<dbReference type="AlphaFoldDB" id="W1Y0G9"/>
<dbReference type="EMBL" id="AZMM01009691">
    <property type="protein sequence ID" value="ETJ36012.1"/>
    <property type="molecule type" value="Genomic_DNA"/>
</dbReference>
<feature type="non-terminal residue" evidence="1">
    <location>
        <position position="1"/>
    </location>
</feature>
<protein>
    <submittedName>
        <fullName evidence="1">Uncharacterized protein</fullName>
    </submittedName>
</protein>
<comment type="caution">
    <text evidence="1">The sequence shown here is derived from an EMBL/GenBank/DDBJ whole genome shotgun (WGS) entry which is preliminary data.</text>
</comment>